<dbReference type="Ensembl" id="ENSMODT00000013764.3">
    <property type="protein sequence ID" value="ENSMODP00000013517.3"/>
    <property type="gene ID" value="ENSMODG00000010789.3"/>
</dbReference>
<evidence type="ECO:0000256" key="6">
    <source>
        <dbReference type="SAM" id="MobiDB-lite"/>
    </source>
</evidence>
<dbReference type="Pfam" id="PF22195">
    <property type="entry name" value="TSP1_CFP_C"/>
    <property type="match status" value="1"/>
</dbReference>
<dbReference type="Pfam" id="PF00090">
    <property type="entry name" value="TSP_1"/>
    <property type="match status" value="5"/>
</dbReference>
<keyword evidence="8" id="KW-1185">Reference proteome</keyword>
<organism evidence="7 8">
    <name type="scientific">Monodelphis domestica</name>
    <name type="common">Gray short-tailed opossum</name>
    <dbReference type="NCBI Taxonomy" id="13616"/>
    <lineage>
        <taxon>Eukaryota</taxon>
        <taxon>Metazoa</taxon>
        <taxon>Chordata</taxon>
        <taxon>Craniata</taxon>
        <taxon>Vertebrata</taxon>
        <taxon>Euteleostomi</taxon>
        <taxon>Mammalia</taxon>
        <taxon>Metatheria</taxon>
        <taxon>Didelphimorphia</taxon>
        <taxon>Didelphidae</taxon>
        <taxon>Monodelphis</taxon>
    </lineage>
</organism>
<dbReference type="GO" id="GO:0005615">
    <property type="term" value="C:extracellular space"/>
    <property type="evidence" value="ECO:0007669"/>
    <property type="project" value="Ensembl"/>
</dbReference>
<keyword evidence="4" id="KW-0677">Repeat</keyword>
<feature type="compositionally biased region" description="Basic and acidic residues" evidence="6">
    <location>
        <begin position="473"/>
        <end position="483"/>
    </location>
</feature>
<dbReference type="OrthoDB" id="446173at2759"/>
<keyword evidence="3" id="KW-0732">Signal</keyword>
<keyword evidence="2" id="KW-0964">Secreted</keyword>
<dbReference type="InterPro" id="IPR054019">
    <property type="entry name" value="CFP_TSR_C"/>
</dbReference>
<dbReference type="STRING" id="13616.ENSMODP00000013517"/>
<dbReference type="KEGG" id="mdo:100017759"/>
<dbReference type="InterPro" id="IPR052065">
    <property type="entry name" value="Compl_asym_regulator"/>
</dbReference>
<evidence type="ECO:0000256" key="4">
    <source>
        <dbReference type="ARBA" id="ARBA00022737"/>
    </source>
</evidence>
<dbReference type="GO" id="GO:0050821">
    <property type="term" value="P:protein stabilization"/>
    <property type="evidence" value="ECO:0007669"/>
    <property type="project" value="Ensembl"/>
</dbReference>
<dbReference type="GeneTree" id="ENSGT00940000161209"/>
<evidence type="ECO:0000313" key="8">
    <source>
        <dbReference type="Proteomes" id="UP000002280"/>
    </source>
</evidence>
<dbReference type="Proteomes" id="UP000002280">
    <property type="component" value="Chromosome X"/>
</dbReference>
<evidence type="ECO:0000256" key="3">
    <source>
        <dbReference type="ARBA" id="ARBA00022729"/>
    </source>
</evidence>
<name>F7CIH0_MONDO</name>
<feature type="region of interest" description="Disordered" evidence="6">
    <location>
        <begin position="471"/>
        <end position="498"/>
    </location>
</feature>
<dbReference type="Pfam" id="PF18487">
    <property type="entry name" value="TSR"/>
    <property type="match status" value="1"/>
</dbReference>
<dbReference type="GO" id="GO:0045958">
    <property type="term" value="P:positive regulation of complement activation, alternative pathway"/>
    <property type="evidence" value="ECO:0007669"/>
    <property type="project" value="Ensembl"/>
</dbReference>
<dbReference type="GO" id="GO:0006957">
    <property type="term" value="P:complement activation, alternative pathway"/>
    <property type="evidence" value="ECO:0007669"/>
    <property type="project" value="Ensembl"/>
</dbReference>
<dbReference type="SUPFAM" id="SSF82895">
    <property type="entry name" value="TSP-1 type 1 repeat"/>
    <property type="match status" value="6"/>
</dbReference>
<dbReference type="eggNOG" id="KOG4475">
    <property type="taxonomic scope" value="Eukaryota"/>
</dbReference>
<reference evidence="7" key="2">
    <citation type="submission" date="2025-08" db="UniProtKB">
        <authorList>
            <consortium name="Ensembl"/>
        </authorList>
    </citation>
    <scope>IDENTIFICATION</scope>
</reference>
<evidence type="ECO:0000256" key="2">
    <source>
        <dbReference type="ARBA" id="ARBA00022525"/>
    </source>
</evidence>
<dbReference type="PANTHER" id="PTHR22906">
    <property type="entry name" value="PROPERDIN"/>
    <property type="match status" value="1"/>
</dbReference>
<proteinExistence type="predicted"/>
<dbReference type="FunFam" id="2.20.100.10:FF:000001">
    <property type="entry name" value="semaphorin-5A isoform X1"/>
    <property type="match status" value="3"/>
</dbReference>
<dbReference type="Gene3D" id="2.20.100.10">
    <property type="entry name" value="Thrombospondin type-1 (TSP1) repeat"/>
    <property type="match status" value="6"/>
</dbReference>
<comment type="subcellular location">
    <subcellularLocation>
        <location evidence="1">Secreted</location>
    </subcellularLocation>
</comment>
<dbReference type="GeneID" id="100017759"/>
<dbReference type="SMART" id="SM00209">
    <property type="entry name" value="TSP1"/>
    <property type="match status" value="6"/>
</dbReference>
<dbReference type="PROSITE" id="PS50092">
    <property type="entry name" value="TSP1"/>
    <property type="match status" value="6"/>
</dbReference>
<dbReference type="GO" id="GO:0098548">
    <property type="term" value="C:cytoplasmic side of Golgi membrane"/>
    <property type="evidence" value="ECO:0007669"/>
    <property type="project" value="Ensembl"/>
</dbReference>
<dbReference type="FunCoup" id="F7CIH0">
    <property type="interactions" value="38"/>
</dbReference>
<dbReference type="InterPro" id="IPR036383">
    <property type="entry name" value="TSP1_rpt_sf"/>
</dbReference>
<dbReference type="Bgee" id="ENSMODG00000010789">
    <property type="expression patterns" value="Expressed in blood and 17 other cell types or tissues"/>
</dbReference>
<dbReference type="InParanoid" id="F7CIH0"/>
<dbReference type="InterPro" id="IPR049536">
    <property type="entry name" value="CFP_TSR-0"/>
</dbReference>
<dbReference type="HOGENOM" id="CLU_047129_0_0_1"/>
<dbReference type="InterPro" id="IPR000884">
    <property type="entry name" value="TSP1_rpt"/>
</dbReference>
<evidence type="ECO:0000313" key="7">
    <source>
        <dbReference type="Ensembl" id="ENSMODP00000013517.3"/>
    </source>
</evidence>
<keyword evidence="5" id="KW-1015">Disulfide bond</keyword>
<sequence length="498" mass="53752">MGAKGMEAVALKPGSSHLPFQLVAIAFGPSCPWLPTMLLSLLFVLLVLLSSRGTGKEAVRCFSNFEEASNQCMGFLGEGISKHACCLNAAYSFQIPGSQTCQACGAPRWSMWSAWSPCSVSCMEGSQLRHQRCLGQGGLCSGEGQPGSLRWELQACQDKDCCPEAGGWSAWGPWSSCSVTCAQGLRSRQRACDQPIPKCGGSCPGRETETEPCDTEVPCPTHGVWAAWGPWGPCSASCLGGPQAPVQHRMRTCSSPAPSVQPPGRPCSGQAYEKQGCEGLPPCPVDGGWGPWGSTSPCSVTCGLGRIRQQRLCSQPPPQHGGAACAGDATQDGLCDTGKPCPVDGHWGPWEPWEPCARLPNFQIACENVPGQQQRFRKCEGRLHQGQRCPGHFQESRHCYNIHRCLLDGYWTAWGPWSLCQPPCGPSPTRSRHRHCTAKLPAYSPTVTTVEGQGEKNVTFWGSPRPRCSELQGQKEKVEEKRPCLHPPPCKDPLLART</sequence>
<dbReference type="GO" id="GO:0030141">
    <property type="term" value="C:secretory granule"/>
    <property type="evidence" value="ECO:0007669"/>
    <property type="project" value="Ensembl"/>
</dbReference>
<dbReference type="RefSeq" id="XP_001371216.2">
    <property type="nucleotide sequence ID" value="XM_001371179.4"/>
</dbReference>
<accession>F7CIH0</accession>
<evidence type="ECO:0000256" key="5">
    <source>
        <dbReference type="ARBA" id="ARBA00023157"/>
    </source>
</evidence>
<gene>
    <name evidence="7" type="primary">CFP</name>
</gene>
<evidence type="ECO:0000256" key="1">
    <source>
        <dbReference type="ARBA" id="ARBA00004613"/>
    </source>
</evidence>
<dbReference type="PANTHER" id="PTHR22906:SF43">
    <property type="entry name" value="PROPERDIN"/>
    <property type="match status" value="1"/>
</dbReference>
<dbReference type="PRINTS" id="PR01705">
    <property type="entry name" value="TSP1REPEAT"/>
</dbReference>
<reference evidence="7 8" key="1">
    <citation type="journal article" date="2007" name="Nature">
        <title>Genome of the marsupial Monodelphis domestica reveals innovation in non-coding sequences.</title>
        <authorList>
            <person name="Mikkelsen T.S."/>
            <person name="Wakefield M.J."/>
            <person name="Aken B."/>
            <person name="Amemiya C.T."/>
            <person name="Chang J.L."/>
            <person name="Duke S."/>
            <person name="Garber M."/>
            <person name="Gentles A.J."/>
            <person name="Goodstadt L."/>
            <person name="Heger A."/>
            <person name="Jurka J."/>
            <person name="Kamal M."/>
            <person name="Mauceli E."/>
            <person name="Searle S.M."/>
            <person name="Sharpe T."/>
            <person name="Baker M.L."/>
            <person name="Batzer M.A."/>
            <person name="Benos P.V."/>
            <person name="Belov K."/>
            <person name="Clamp M."/>
            <person name="Cook A."/>
            <person name="Cuff J."/>
            <person name="Das R."/>
            <person name="Davidow L."/>
            <person name="Deakin J.E."/>
            <person name="Fazzari M.J."/>
            <person name="Glass J.L."/>
            <person name="Grabherr M."/>
            <person name="Greally J.M."/>
            <person name="Gu W."/>
            <person name="Hore T.A."/>
            <person name="Huttley G.A."/>
            <person name="Kleber M."/>
            <person name="Jirtle R.L."/>
            <person name="Koina E."/>
            <person name="Lee J.T."/>
            <person name="Mahony S."/>
            <person name="Marra M.A."/>
            <person name="Miller R.D."/>
            <person name="Nicholls R.D."/>
            <person name="Oda M."/>
            <person name="Papenfuss A.T."/>
            <person name="Parra Z.E."/>
            <person name="Pollock D.D."/>
            <person name="Ray D.A."/>
            <person name="Schein J.E."/>
            <person name="Speed T.P."/>
            <person name="Thompson K."/>
            <person name="VandeBerg J.L."/>
            <person name="Wade C.M."/>
            <person name="Walker J.A."/>
            <person name="Waters P.D."/>
            <person name="Webber C."/>
            <person name="Weidman J.R."/>
            <person name="Xie X."/>
            <person name="Zody M.C."/>
            <person name="Baldwin J."/>
            <person name="Abdouelleil A."/>
            <person name="Abdulkadir J."/>
            <person name="Abebe A."/>
            <person name="Abera B."/>
            <person name="Abreu J."/>
            <person name="Acer S.C."/>
            <person name="Aftuck L."/>
            <person name="Alexander A."/>
            <person name="An P."/>
            <person name="Anderson E."/>
            <person name="Anderson S."/>
            <person name="Arachi H."/>
            <person name="Azer M."/>
            <person name="Bachantsang P."/>
            <person name="Barry A."/>
            <person name="Bayul T."/>
            <person name="Berlin A."/>
            <person name="Bessette D."/>
            <person name="Bloom T."/>
            <person name="Bloom T."/>
            <person name="Boguslavskiy L."/>
            <person name="Bonnet C."/>
            <person name="Boukhgalter B."/>
            <person name="Bourzgui I."/>
            <person name="Brown A."/>
            <person name="Cahill P."/>
            <person name="Channer S."/>
            <person name="Cheshatsang Y."/>
            <person name="Chuda L."/>
            <person name="Citroen M."/>
            <person name="Collymore A."/>
            <person name="Cooke P."/>
            <person name="Costello M."/>
            <person name="D'Aco K."/>
            <person name="Daza R."/>
            <person name="De Haan G."/>
            <person name="DeGray S."/>
            <person name="DeMaso C."/>
            <person name="Dhargay N."/>
            <person name="Dooley K."/>
            <person name="Dooley E."/>
            <person name="Doricent M."/>
            <person name="Dorje P."/>
            <person name="Dorjee K."/>
            <person name="Dupes A."/>
            <person name="Elong R."/>
            <person name="Falk J."/>
            <person name="Farina A."/>
            <person name="Faro S."/>
            <person name="Ferguson D."/>
            <person name="Fisher S."/>
            <person name="Foley C.D."/>
            <person name="Franke A."/>
            <person name="Friedrich D."/>
            <person name="Gadbois L."/>
            <person name="Gearin G."/>
            <person name="Gearin C.R."/>
            <person name="Giannoukos G."/>
            <person name="Goode T."/>
            <person name="Graham J."/>
            <person name="Grandbois E."/>
            <person name="Grewal S."/>
            <person name="Gyaltsen K."/>
            <person name="Hafez N."/>
            <person name="Hagos B."/>
            <person name="Hall J."/>
            <person name="Henson C."/>
            <person name="Hollinger A."/>
            <person name="Honan T."/>
            <person name="Huard M.D."/>
            <person name="Hughes L."/>
            <person name="Hurhula B."/>
            <person name="Husby M.E."/>
            <person name="Kamat A."/>
            <person name="Kanga B."/>
            <person name="Kashin S."/>
            <person name="Khazanovich D."/>
            <person name="Kisner P."/>
            <person name="Lance K."/>
            <person name="Lara M."/>
            <person name="Lee W."/>
            <person name="Lennon N."/>
            <person name="Letendre F."/>
            <person name="LeVine R."/>
            <person name="Lipovsky A."/>
            <person name="Liu X."/>
            <person name="Liu J."/>
            <person name="Liu S."/>
            <person name="Lokyitsang T."/>
            <person name="Lokyitsang Y."/>
            <person name="Lubonja R."/>
            <person name="Lui A."/>
            <person name="MacDonald P."/>
            <person name="Magnisalis V."/>
            <person name="Maru K."/>
            <person name="Matthews C."/>
            <person name="McCusker W."/>
            <person name="McDonough S."/>
            <person name="Mehta T."/>
            <person name="Meldrim J."/>
            <person name="Meneus L."/>
            <person name="Mihai O."/>
            <person name="Mihalev A."/>
            <person name="Mihova T."/>
            <person name="Mittelman R."/>
            <person name="Mlenga V."/>
            <person name="Montmayeur A."/>
            <person name="Mulrain L."/>
            <person name="Navidi A."/>
            <person name="Naylor J."/>
            <person name="Negash T."/>
            <person name="Nguyen T."/>
            <person name="Nguyen N."/>
            <person name="Nicol R."/>
            <person name="Norbu C."/>
            <person name="Norbu N."/>
            <person name="Novod N."/>
            <person name="O'Neill B."/>
            <person name="Osman S."/>
            <person name="Markiewicz E."/>
            <person name="Oyono O.L."/>
            <person name="Patti C."/>
            <person name="Phunkhang P."/>
            <person name="Pierre F."/>
            <person name="Priest M."/>
            <person name="Raghuraman S."/>
            <person name="Rege F."/>
            <person name="Reyes R."/>
            <person name="Rise C."/>
            <person name="Rogov P."/>
            <person name="Ross K."/>
            <person name="Ryan E."/>
            <person name="Settipalli S."/>
            <person name="Shea T."/>
            <person name="Sherpa N."/>
            <person name="Shi L."/>
            <person name="Shih D."/>
            <person name="Sparrow T."/>
            <person name="Spaulding J."/>
            <person name="Stalker J."/>
            <person name="Stange-Thomann N."/>
            <person name="Stavropoulos S."/>
            <person name="Stone C."/>
            <person name="Strader C."/>
            <person name="Tesfaye S."/>
            <person name="Thomson T."/>
            <person name="Thoulutsang Y."/>
            <person name="Thoulutsang D."/>
            <person name="Topham K."/>
            <person name="Topping I."/>
            <person name="Tsamla T."/>
            <person name="Vassiliev H."/>
            <person name="Vo A."/>
            <person name="Wangchuk T."/>
            <person name="Wangdi T."/>
            <person name="Weiand M."/>
            <person name="Wilkinson J."/>
            <person name="Wilson A."/>
            <person name="Yadav S."/>
            <person name="Young G."/>
            <person name="Yu Q."/>
            <person name="Zembek L."/>
            <person name="Zhong D."/>
            <person name="Zimmer A."/>
            <person name="Zwirko Z."/>
            <person name="Jaffe D.B."/>
            <person name="Alvarez P."/>
            <person name="Brockman W."/>
            <person name="Butler J."/>
            <person name="Chin C."/>
            <person name="Gnerre S."/>
            <person name="MacCallum I."/>
            <person name="Graves J.A."/>
            <person name="Ponting C.P."/>
            <person name="Breen M."/>
            <person name="Samollow P.B."/>
            <person name="Lander E.S."/>
            <person name="Lindblad-Toh K."/>
        </authorList>
    </citation>
    <scope>NUCLEOTIDE SEQUENCE [LARGE SCALE GENOMIC DNA]</scope>
</reference>
<reference evidence="7" key="3">
    <citation type="submission" date="2025-09" db="UniProtKB">
        <authorList>
            <consortium name="Ensembl"/>
        </authorList>
    </citation>
    <scope>IDENTIFICATION</scope>
</reference>
<protein>
    <submittedName>
        <fullName evidence="7">Complement factor properdin</fullName>
    </submittedName>
</protein>
<dbReference type="AlphaFoldDB" id="F7CIH0"/>
<dbReference type="CTD" id="5199"/>